<sequence>MESPEEQDRRKIATVVELGLICEAVSAMQALSSEEPSWTAGLLALMLLLVVSGHSHKR</sequence>
<organism evidence="2 3">
    <name type="scientific">Salinispora arenicola</name>
    <dbReference type="NCBI Taxonomy" id="168697"/>
    <lineage>
        <taxon>Bacteria</taxon>
        <taxon>Bacillati</taxon>
        <taxon>Actinomycetota</taxon>
        <taxon>Actinomycetes</taxon>
        <taxon>Micromonosporales</taxon>
        <taxon>Micromonosporaceae</taxon>
        <taxon>Salinispora</taxon>
    </lineage>
</organism>
<reference evidence="1 4" key="2">
    <citation type="submission" date="2021-03" db="EMBL/GenBank/DDBJ databases">
        <title>Whole genome shotgun sequence of Salinispora arenicola NBRC 105043.</title>
        <authorList>
            <person name="Komaki H."/>
            <person name="Tamura T."/>
        </authorList>
    </citation>
    <scope>NUCLEOTIDE SEQUENCE [LARGE SCALE GENOMIC DNA]</scope>
    <source>
        <strain evidence="1 4">NBRC 105043</strain>
    </source>
</reference>
<evidence type="ECO:0000313" key="1">
    <source>
        <dbReference type="EMBL" id="GIM83470.1"/>
    </source>
</evidence>
<gene>
    <name evidence="2" type="ORF">FB564_1613</name>
    <name evidence="1" type="ORF">Sar04_12390</name>
</gene>
<dbReference type="EMBL" id="VFOL01000001">
    <property type="protein sequence ID" value="TQL36513.1"/>
    <property type="molecule type" value="Genomic_DNA"/>
</dbReference>
<dbReference type="Proteomes" id="UP000677457">
    <property type="component" value="Unassembled WGS sequence"/>
</dbReference>
<proteinExistence type="predicted"/>
<comment type="caution">
    <text evidence="2">The sequence shown here is derived from an EMBL/GenBank/DDBJ whole genome shotgun (WGS) entry which is preliminary data.</text>
</comment>
<evidence type="ECO:0000313" key="3">
    <source>
        <dbReference type="Proteomes" id="UP000315983"/>
    </source>
</evidence>
<reference evidence="2 3" key="1">
    <citation type="submission" date="2019-06" db="EMBL/GenBank/DDBJ databases">
        <title>Sequencing the genomes of 1000 actinobacteria strains.</title>
        <authorList>
            <person name="Klenk H.-P."/>
        </authorList>
    </citation>
    <scope>NUCLEOTIDE SEQUENCE [LARGE SCALE GENOMIC DNA]</scope>
    <source>
        <strain evidence="2 3">DSM 44819</strain>
    </source>
</reference>
<dbReference type="AlphaFoldDB" id="A0A542XLJ0"/>
<keyword evidence="4" id="KW-1185">Reference proteome</keyword>
<accession>A0A542XLJ0</accession>
<name>A0A542XLJ0_SALAC</name>
<dbReference type="Proteomes" id="UP000315983">
    <property type="component" value="Unassembled WGS sequence"/>
</dbReference>
<protein>
    <submittedName>
        <fullName evidence="2">Uncharacterized protein</fullName>
    </submittedName>
</protein>
<dbReference type="EMBL" id="BOQM01000008">
    <property type="protein sequence ID" value="GIM83470.1"/>
    <property type="molecule type" value="Genomic_DNA"/>
</dbReference>
<evidence type="ECO:0000313" key="2">
    <source>
        <dbReference type="EMBL" id="TQL36513.1"/>
    </source>
</evidence>
<evidence type="ECO:0000313" key="4">
    <source>
        <dbReference type="Proteomes" id="UP000677457"/>
    </source>
</evidence>